<dbReference type="GO" id="GO:0097621">
    <property type="term" value="F:monoamine oxidase activity"/>
    <property type="evidence" value="ECO:0007669"/>
    <property type="project" value="UniProtKB-EC"/>
</dbReference>
<dbReference type="EC" id="1.4.3.4" evidence="2"/>
<comment type="catalytic activity">
    <reaction evidence="3">
        <text>a secondary aliphatic amine + O2 + H2O = a primary amine + an aldehyde + H2O2</text>
        <dbReference type="Rhea" id="RHEA:26414"/>
        <dbReference type="ChEBI" id="CHEBI:15377"/>
        <dbReference type="ChEBI" id="CHEBI:15379"/>
        <dbReference type="ChEBI" id="CHEBI:16240"/>
        <dbReference type="ChEBI" id="CHEBI:17478"/>
        <dbReference type="ChEBI" id="CHEBI:58855"/>
        <dbReference type="ChEBI" id="CHEBI:65296"/>
        <dbReference type="EC" id="1.4.3.4"/>
    </reaction>
</comment>
<reference evidence="5 6" key="1">
    <citation type="submission" date="2024-06" db="EMBL/GenBank/DDBJ databases">
        <title>A chromosome-level genome assembly of beet webworm, Loxostege sticticalis.</title>
        <authorList>
            <person name="Zhang Y."/>
        </authorList>
    </citation>
    <scope>NUCLEOTIDE SEQUENCE [LARGE SCALE GENOMIC DNA]</scope>
    <source>
        <strain evidence="5">AQ028</strain>
        <tissue evidence="5">Male pupae</tissue>
    </source>
</reference>
<comment type="subcellular location">
    <subcellularLocation>
        <location evidence="1">Mitochondrion outer membrane</location>
        <topology evidence="1">Single-pass type IV membrane protein</topology>
        <orientation evidence="1">Cytoplasmic side</orientation>
    </subcellularLocation>
</comment>
<protein>
    <recommendedName>
        <fullName evidence="2">monoamine oxidase</fullName>
        <ecNumber evidence="2">1.4.3.4</ecNumber>
    </recommendedName>
</protein>
<dbReference type="SUPFAM" id="SSF54373">
    <property type="entry name" value="FAD-linked reductases, C-terminal domain"/>
    <property type="match status" value="1"/>
</dbReference>
<evidence type="ECO:0000259" key="4">
    <source>
        <dbReference type="Pfam" id="PF01593"/>
    </source>
</evidence>
<dbReference type="InterPro" id="IPR050703">
    <property type="entry name" value="Flavin_MAO"/>
</dbReference>
<dbReference type="AlphaFoldDB" id="A0ABD0TN36"/>
<dbReference type="PANTHER" id="PTHR43563">
    <property type="entry name" value="AMINE OXIDASE"/>
    <property type="match status" value="1"/>
</dbReference>
<organism evidence="5 6">
    <name type="scientific">Loxostege sticticalis</name>
    <name type="common">Beet webworm moth</name>
    <dbReference type="NCBI Taxonomy" id="481309"/>
    <lineage>
        <taxon>Eukaryota</taxon>
        <taxon>Metazoa</taxon>
        <taxon>Ecdysozoa</taxon>
        <taxon>Arthropoda</taxon>
        <taxon>Hexapoda</taxon>
        <taxon>Insecta</taxon>
        <taxon>Pterygota</taxon>
        <taxon>Neoptera</taxon>
        <taxon>Endopterygota</taxon>
        <taxon>Lepidoptera</taxon>
        <taxon>Glossata</taxon>
        <taxon>Ditrysia</taxon>
        <taxon>Pyraloidea</taxon>
        <taxon>Crambidae</taxon>
        <taxon>Pyraustinae</taxon>
        <taxon>Loxostege</taxon>
    </lineage>
</organism>
<sequence length="562" mass="64266">MVKKLEKPARRGSNGQSDHIQADVIILGCSLPGIVTAHKLKRKFGDTIDIVVLDMAGTVSGKKHLSKCNVTFFTGIDDDEVSEQSDENLEDDGDTSKYEIKVTDSVARNYITQYAKDLNIPIPVAIIDPERIKSPLNKLFQHTNGSTVEFSEDFHNFDYLGFIERFELNQYQSLLDHSMRDMFHRIEDDTDAERKRLLYYDQTTMEQHLCDALIFTTSRDIMRTTVRLVCGAPAESISVLFYLHQCFRTNSSRNHLDGDNTRFREKLLGYCRKRLTNQLQRSIADIILSSKPIREISAYSDEQVILKTMKGETNYVCNLLAMALRPDELHKIRVEDQLLAKKDAEVTRAMTPGRAKKFVVQYETNFWEAQGYSGDILSIRGPIIWAMERPKFSTTGSITRYATLTGYMMVREEDENNDSKKAVLEQLVKLFGEEAANPVTYKENDIADIFVPRCGDYVALRRLTGLVSRKPLEWGALDVFAEGDVAAALEAGHLTYLHLLSCLRPQAQTFEDLSSSEFPVTLYTSPLDRWFSQINYKSTFRFAVYTTVIYIGYKLVQSYFRK</sequence>
<dbReference type="InterPro" id="IPR002937">
    <property type="entry name" value="Amino_oxidase"/>
</dbReference>
<dbReference type="Proteomes" id="UP001549921">
    <property type="component" value="Unassembled WGS sequence"/>
</dbReference>
<feature type="domain" description="Amine oxidase" evidence="4">
    <location>
        <begin position="168"/>
        <end position="443"/>
    </location>
</feature>
<gene>
    <name evidence="5" type="ORF">ABMA28_006696</name>
</gene>
<accession>A0ABD0TN36</accession>
<dbReference type="PANTHER" id="PTHR43563:SF1">
    <property type="entry name" value="AMINE OXIDASE [FLAVIN-CONTAINING] B"/>
    <property type="match status" value="1"/>
</dbReference>
<evidence type="ECO:0000256" key="2">
    <source>
        <dbReference type="ARBA" id="ARBA00012804"/>
    </source>
</evidence>
<evidence type="ECO:0000256" key="3">
    <source>
        <dbReference type="ARBA" id="ARBA00048448"/>
    </source>
</evidence>
<dbReference type="GO" id="GO:0005741">
    <property type="term" value="C:mitochondrial outer membrane"/>
    <property type="evidence" value="ECO:0007669"/>
    <property type="project" value="UniProtKB-SubCell"/>
</dbReference>
<dbReference type="Pfam" id="PF01593">
    <property type="entry name" value="Amino_oxidase"/>
    <property type="match status" value="1"/>
</dbReference>
<evidence type="ECO:0000313" key="5">
    <source>
        <dbReference type="EMBL" id="KAL0850755.1"/>
    </source>
</evidence>
<comment type="caution">
    <text evidence="5">The sequence shown here is derived from an EMBL/GenBank/DDBJ whole genome shotgun (WGS) entry which is preliminary data.</text>
</comment>
<dbReference type="Gene3D" id="3.90.660.10">
    <property type="match status" value="2"/>
</dbReference>
<evidence type="ECO:0000313" key="6">
    <source>
        <dbReference type="Proteomes" id="UP001549921"/>
    </source>
</evidence>
<evidence type="ECO:0000256" key="1">
    <source>
        <dbReference type="ARBA" id="ARBA00004362"/>
    </source>
</evidence>
<name>A0ABD0TN36_LOXSC</name>
<dbReference type="EMBL" id="JBEDNZ010000002">
    <property type="protein sequence ID" value="KAL0850755.1"/>
    <property type="molecule type" value="Genomic_DNA"/>
</dbReference>
<proteinExistence type="predicted"/>